<dbReference type="InterPro" id="IPR001584">
    <property type="entry name" value="Integrase_cat-core"/>
</dbReference>
<feature type="domain" description="Integrase catalytic" evidence="2">
    <location>
        <begin position="59"/>
        <end position="157"/>
    </location>
</feature>
<reference evidence="3 4" key="1">
    <citation type="journal article" date="2024" name="BMC Genomics">
        <title>De novo assembly and annotation of Popillia japonica's genome with initial clues to its potential as an invasive pest.</title>
        <authorList>
            <person name="Cucini C."/>
            <person name="Boschi S."/>
            <person name="Funari R."/>
            <person name="Cardaioli E."/>
            <person name="Iannotti N."/>
            <person name="Marturano G."/>
            <person name="Paoli F."/>
            <person name="Bruttini M."/>
            <person name="Carapelli A."/>
            <person name="Frati F."/>
            <person name="Nardi F."/>
        </authorList>
    </citation>
    <scope>NUCLEOTIDE SEQUENCE [LARGE SCALE GENOMIC DNA]</scope>
    <source>
        <strain evidence="3">DMR45628</strain>
    </source>
</reference>
<sequence>MIRKIHTNHNEIEATIKLAKENLFWPGMNSQIREIVQNYEICCKFADSQRKAPMQSHRIPIYPFEYVSLDVCYGCIKQKKQTILVTVDHFSDFFEANILKDLTPKSVIEACKENFTPKSVIEACKENFSRHGIPKRICTDNGTNMVNEDMEKFAKEW</sequence>
<dbReference type="PANTHER" id="PTHR37984">
    <property type="entry name" value="PROTEIN CBG26694"/>
    <property type="match status" value="1"/>
</dbReference>
<evidence type="ECO:0000313" key="3">
    <source>
        <dbReference type="EMBL" id="KAK9752114.1"/>
    </source>
</evidence>
<accession>A0AAW1MVL4</accession>
<dbReference type="Proteomes" id="UP001458880">
    <property type="component" value="Unassembled WGS sequence"/>
</dbReference>
<evidence type="ECO:0000256" key="1">
    <source>
        <dbReference type="ARBA" id="ARBA00012493"/>
    </source>
</evidence>
<dbReference type="InterPro" id="IPR036397">
    <property type="entry name" value="RNaseH_sf"/>
</dbReference>
<protein>
    <recommendedName>
        <fullName evidence="1">RNA-directed DNA polymerase</fullName>
        <ecNumber evidence="1">2.7.7.49</ecNumber>
    </recommendedName>
</protein>
<dbReference type="PROSITE" id="PS50994">
    <property type="entry name" value="INTEGRASE"/>
    <property type="match status" value="1"/>
</dbReference>
<evidence type="ECO:0000313" key="4">
    <source>
        <dbReference type="Proteomes" id="UP001458880"/>
    </source>
</evidence>
<dbReference type="InterPro" id="IPR050951">
    <property type="entry name" value="Retrovirus_Pol_polyprotein"/>
</dbReference>
<proteinExistence type="predicted"/>
<dbReference type="GO" id="GO:0003676">
    <property type="term" value="F:nucleic acid binding"/>
    <property type="evidence" value="ECO:0007669"/>
    <property type="project" value="InterPro"/>
</dbReference>
<evidence type="ECO:0000259" key="2">
    <source>
        <dbReference type="PROSITE" id="PS50994"/>
    </source>
</evidence>
<comment type="caution">
    <text evidence="3">The sequence shown here is derived from an EMBL/GenBank/DDBJ whole genome shotgun (WGS) entry which is preliminary data.</text>
</comment>
<dbReference type="AlphaFoldDB" id="A0AAW1MVL4"/>
<dbReference type="EMBL" id="JASPKY010000023">
    <property type="protein sequence ID" value="KAK9752114.1"/>
    <property type="molecule type" value="Genomic_DNA"/>
</dbReference>
<gene>
    <name evidence="3" type="ORF">QE152_g4495</name>
</gene>
<dbReference type="SUPFAM" id="SSF53098">
    <property type="entry name" value="Ribonuclease H-like"/>
    <property type="match status" value="1"/>
</dbReference>
<dbReference type="InterPro" id="IPR041588">
    <property type="entry name" value="Integrase_H2C2"/>
</dbReference>
<dbReference type="Gene3D" id="3.30.420.10">
    <property type="entry name" value="Ribonuclease H-like superfamily/Ribonuclease H"/>
    <property type="match status" value="1"/>
</dbReference>
<name>A0AAW1MVL4_POPJA</name>
<keyword evidence="4" id="KW-1185">Reference proteome</keyword>
<dbReference type="GO" id="GO:0015074">
    <property type="term" value="P:DNA integration"/>
    <property type="evidence" value="ECO:0007669"/>
    <property type="project" value="InterPro"/>
</dbReference>
<dbReference type="GO" id="GO:0003964">
    <property type="term" value="F:RNA-directed DNA polymerase activity"/>
    <property type="evidence" value="ECO:0007669"/>
    <property type="project" value="UniProtKB-EC"/>
</dbReference>
<dbReference type="Gene3D" id="1.10.340.70">
    <property type="match status" value="1"/>
</dbReference>
<dbReference type="PANTHER" id="PTHR37984:SF8">
    <property type="entry name" value="CCHC-TYPE DOMAIN-CONTAINING PROTEIN"/>
    <property type="match status" value="1"/>
</dbReference>
<dbReference type="EC" id="2.7.7.49" evidence="1"/>
<dbReference type="InterPro" id="IPR012337">
    <property type="entry name" value="RNaseH-like_sf"/>
</dbReference>
<organism evidence="3 4">
    <name type="scientific">Popillia japonica</name>
    <name type="common">Japanese beetle</name>
    <dbReference type="NCBI Taxonomy" id="7064"/>
    <lineage>
        <taxon>Eukaryota</taxon>
        <taxon>Metazoa</taxon>
        <taxon>Ecdysozoa</taxon>
        <taxon>Arthropoda</taxon>
        <taxon>Hexapoda</taxon>
        <taxon>Insecta</taxon>
        <taxon>Pterygota</taxon>
        <taxon>Neoptera</taxon>
        <taxon>Endopterygota</taxon>
        <taxon>Coleoptera</taxon>
        <taxon>Polyphaga</taxon>
        <taxon>Scarabaeiformia</taxon>
        <taxon>Scarabaeidae</taxon>
        <taxon>Rutelinae</taxon>
        <taxon>Popillia</taxon>
    </lineage>
</organism>
<dbReference type="Pfam" id="PF17921">
    <property type="entry name" value="Integrase_H2C2"/>
    <property type="match status" value="1"/>
</dbReference>